<protein>
    <recommendedName>
        <fullName evidence="10">Transcription factor domain-containing protein</fullName>
    </recommendedName>
</protein>
<evidence type="ECO:0000256" key="7">
    <source>
        <dbReference type="ARBA" id="ARBA00023242"/>
    </source>
</evidence>
<proteinExistence type="predicted"/>
<evidence type="ECO:0000256" key="2">
    <source>
        <dbReference type="ARBA" id="ARBA00022723"/>
    </source>
</evidence>
<dbReference type="GO" id="GO:0005634">
    <property type="term" value="C:nucleus"/>
    <property type="evidence" value="ECO:0007669"/>
    <property type="project" value="UniProtKB-SubCell"/>
</dbReference>
<dbReference type="CDD" id="cd12148">
    <property type="entry name" value="fungal_TF_MHR"/>
    <property type="match status" value="1"/>
</dbReference>
<dbReference type="OrthoDB" id="25921at2759"/>
<dbReference type="GO" id="GO:0006351">
    <property type="term" value="P:DNA-templated transcription"/>
    <property type="evidence" value="ECO:0007669"/>
    <property type="project" value="InterPro"/>
</dbReference>
<evidence type="ECO:0000313" key="9">
    <source>
        <dbReference type="Proteomes" id="UP000053328"/>
    </source>
</evidence>
<keyword evidence="6" id="KW-0804">Transcription</keyword>
<dbReference type="RefSeq" id="XP_016237357.1">
    <property type="nucleotide sequence ID" value="XM_016378680.1"/>
</dbReference>
<evidence type="ECO:0000256" key="4">
    <source>
        <dbReference type="ARBA" id="ARBA00023015"/>
    </source>
</evidence>
<keyword evidence="3" id="KW-0862">Zinc</keyword>
<organism evidence="8 9">
    <name type="scientific">Exophiala spinifera</name>
    <dbReference type="NCBI Taxonomy" id="91928"/>
    <lineage>
        <taxon>Eukaryota</taxon>
        <taxon>Fungi</taxon>
        <taxon>Dikarya</taxon>
        <taxon>Ascomycota</taxon>
        <taxon>Pezizomycotina</taxon>
        <taxon>Eurotiomycetes</taxon>
        <taxon>Chaetothyriomycetidae</taxon>
        <taxon>Chaetothyriales</taxon>
        <taxon>Herpotrichiellaceae</taxon>
        <taxon>Exophiala</taxon>
    </lineage>
</organism>
<dbReference type="GeneID" id="27331415"/>
<keyword evidence="5" id="KW-0238">DNA-binding</keyword>
<evidence type="ECO:0008006" key="10">
    <source>
        <dbReference type="Google" id="ProtNLM"/>
    </source>
</evidence>
<dbReference type="EMBL" id="KN847494">
    <property type="protein sequence ID" value="KIW17141.1"/>
    <property type="molecule type" value="Genomic_DNA"/>
</dbReference>
<keyword evidence="4" id="KW-0805">Transcription regulation</keyword>
<evidence type="ECO:0000256" key="6">
    <source>
        <dbReference type="ARBA" id="ARBA00023163"/>
    </source>
</evidence>
<sequence length="428" mass="47449">MSPRNIYHARTYGRTVSFSRRPTSLTLLRYIASLVDHLKSLEADHPADAASSATRESTASSRRPRFVHVRDSFRYLGANAPLANSTFNSLASQSPLRSNQASSRLGIPLTWSWDAGSHQYLVNMYFATIHQVYPILDPESALFSDPQRRQIELSPFEAFVLNIVYSISCHCLPGNNPQLALLSDTYHREALTYADKVTAELNLEALQAVNLLALRSLFDSQTGSLGQQIAFAHRLELELSAREVDETSHALIALRATTYCVGNQMATALDRPSGLVEPDDAQSLALPSDLMRLCGFYKTQSRFRDGIATDETQLTDAAGPERLTLSPLVQAAKNETVFLLRPNSGTAMQLLTSYYEEHMIFNVFTPHWAYKAGALLLSDPAQESPQEGYVLALTVLDRCALKWPNSRALQDVLRALARQKVKARSTSG</sequence>
<comment type="subcellular location">
    <subcellularLocation>
        <location evidence="1">Nucleus</location>
    </subcellularLocation>
</comment>
<keyword evidence="9" id="KW-1185">Reference proteome</keyword>
<dbReference type="GO" id="GO:0045944">
    <property type="term" value="P:positive regulation of transcription by RNA polymerase II"/>
    <property type="evidence" value="ECO:0007669"/>
    <property type="project" value="TreeGrafter"/>
</dbReference>
<dbReference type="InterPro" id="IPR052202">
    <property type="entry name" value="Yeast_MetPath_Reg"/>
</dbReference>
<dbReference type="VEuPathDB" id="FungiDB:PV08_04332"/>
<dbReference type="PANTHER" id="PTHR47782">
    <property type="entry name" value="ZN(II)2CYS6 TRANSCRIPTION FACTOR (EUROFUNG)-RELATED"/>
    <property type="match status" value="1"/>
</dbReference>
<dbReference type="GO" id="GO:0043565">
    <property type="term" value="F:sequence-specific DNA binding"/>
    <property type="evidence" value="ECO:0007669"/>
    <property type="project" value="TreeGrafter"/>
</dbReference>
<dbReference type="PANTHER" id="PTHR47782:SF12">
    <property type="entry name" value="ZN(II)2CYS6 TRANSCRIPTION FACTOR (EUROFUNG)"/>
    <property type="match status" value="1"/>
</dbReference>
<dbReference type="HOGENOM" id="CLU_523709_0_0_1"/>
<evidence type="ECO:0000313" key="8">
    <source>
        <dbReference type="EMBL" id="KIW17141.1"/>
    </source>
</evidence>
<evidence type="ECO:0000256" key="1">
    <source>
        <dbReference type="ARBA" id="ARBA00004123"/>
    </source>
</evidence>
<dbReference type="AlphaFoldDB" id="A0A0D1YPL5"/>
<name>A0A0D1YPL5_9EURO</name>
<dbReference type="Proteomes" id="UP000053328">
    <property type="component" value="Unassembled WGS sequence"/>
</dbReference>
<keyword evidence="7" id="KW-0539">Nucleus</keyword>
<gene>
    <name evidence="8" type="ORF">PV08_04332</name>
</gene>
<evidence type="ECO:0000256" key="5">
    <source>
        <dbReference type="ARBA" id="ARBA00023125"/>
    </source>
</evidence>
<accession>A0A0D1YPL5</accession>
<keyword evidence="2" id="KW-0479">Metal-binding</keyword>
<dbReference type="GO" id="GO:0000981">
    <property type="term" value="F:DNA-binding transcription factor activity, RNA polymerase II-specific"/>
    <property type="evidence" value="ECO:0007669"/>
    <property type="project" value="TreeGrafter"/>
</dbReference>
<evidence type="ECO:0000256" key="3">
    <source>
        <dbReference type="ARBA" id="ARBA00022833"/>
    </source>
</evidence>
<reference evidence="8 9" key="1">
    <citation type="submission" date="2015-01" db="EMBL/GenBank/DDBJ databases">
        <title>The Genome Sequence of Exophiala spinifera CBS89968.</title>
        <authorList>
            <consortium name="The Broad Institute Genomics Platform"/>
            <person name="Cuomo C."/>
            <person name="de Hoog S."/>
            <person name="Gorbushina A."/>
            <person name="Stielow B."/>
            <person name="Teixiera M."/>
            <person name="Abouelleil A."/>
            <person name="Chapman S.B."/>
            <person name="Priest M."/>
            <person name="Young S.K."/>
            <person name="Wortman J."/>
            <person name="Nusbaum C."/>
            <person name="Birren B."/>
        </authorList>
    </citation>
    <scope>NUCLEOTIDE SEQUENCE [LARGE SCALE GENOMIC DNA]</scope>
    <source>
        <strain evidence="8 9">CBS 89968</strain>
    </source>
</reference>
<dbReference type="GO" id="GO:0008270">
    <property type="term" value="F:zinc ion binding"/>
    <property type="evidence" value="ECO:0007669"/>
    <property type="project" value="InterPro"/>
</dbReference>